<feature type="region of interest" description="Disordered" evidence="1">
    <location>
        <begin position="53"/>
        <end position="76"/>
    </location>
</feature>
<evidence type="ECO:0000313" key="3">
    <source>
        <dbReference type="Proteomes" id="UP000317933"/>
    </source>
</evidence>
<protein>
    <submittedName>
        <fullName evidence="2">Uncharacterized protein</fullName>
    </submittedName>
</protein>
<accession>A0A502I302</accession>
<reference evidence="2 3" key="1">
    <citation type="journal article" date="2019" name="Environ. Microbiol.">
        <title>Species interactions and distinct microbial communities in high Arctic permafrost affected cryosols are associated with the CH4 and CO2 gas fluxes.</title>
        <authorList>
            <person name="Altshuler I."/>
            <person name="Hamel J."/>
            <person name="Turney S."/>
            <person name="Magnuson E."/>
            <person name="Levesque R."/>
            <person name="Greer C."/>
            <person name="Whyte L.G."/>
        </authorList>
    </citation>
    <scope>NUCLEOTIDE SEQUENCE [LARGE SCALE GENOMIC DNA]</scope>
    <source>
        <strain evidence="2 3">E3</strain>
    </source>
</reference>
<dbReference type="AlphaFoldDB" id="A0A502I302"/>
<gene>
    <name evidence="2" type="ORF">EAH78_03840</name>
</gene>
<comment type="caution">
    <text evidence="2">The sequence shown here is derived from an EMBL/GenBank/DDBJ whole genome shotgun (WGS) entry which is preliminary data.</text>
</comment>
<proteinExistence type="predicted"/>
<evidence type="ECO:0000256" key="1">
    <source>
        <dbReference type="SAM" id="MobiDB-lite"/>
    </source>
</evidence>
<organism evidence="2 3">
    <name type="scientific">Pseudomonas arsenicoxydans</name>
    <dbReference type="NCBI Taxonomy" id="702115"/>
    <lineage>
        <taxon>Bacteria</taxon>
        <taxon>Pseudomonadati</taxon>
        <taxon>Pseudomonadota</taxon>
        <taxon>Gammaproteobacteria</taxon>
        <taxon>Pseudomonadales</taxon>
        <taxon>Pseudomonadaceae</taxon>
        <taxon>Pseudomonas</taxon>
    </lineage>
</organism>
<dbReference type="EMBL" id="RCZE01000002">
    <property type="protein sequence ID" value="TPG80354.1"/>
    <property type="molecule type" value="Genomic_DNA"/>
</dbReference>
<sequence>MTSPSKQHRKTNVGAGLLAKAVYQSTPIPTDIPPSRASRIVAPPLPHLIEGELSTRARNPLPRATLHPPHTPADSR</sequence>
<name>A0A502I302_9PSED</name>
<evidence type="ECO:0000313" key="2">
    <source>
        <dbReference type="EMBL" id="TPG80354.1"/>
    </source>
</evidence>
<dbReference type="Proteomes" id="UP000317933">
    <property type="component" value="Unassembled WGS sequence"/>
</dbReference>